<proteinExistence type="predicted"/>
<dbReference type="AlphaFoldDB" id="A0AAE0MBN2"/>
<comment type="caution">
    <text evidence="3">The sequence shown here is derived from an EMBL/GenBank/DDBJ whole genome shotgun (WGS) entry which is preliminary data.</text>
</comment>
<organism evidence="3 4">
    <name type="scientific">Apodospora peruviana</name>
    <dbReference type="NCBI Taxonomy" id="516989"/>
    <lineage>
        <taxon>Eukaryota</taxon>
        <taxon>Fungi</taxon>
        <taxon>Dikarya</taxon>
        <taxon>Ascomycota</taxon>
        <taxon>Pezizomycotina</taxon>
        <taxon>Sordariomycetes</taxon>
        <taxon>Sordariomycetidae</taxon>
        <taxon>Sordariales</taxon>
        <taxon>Lasiosphaeriaceae</taxon>
        <taxon>Apodospora</taxon>
    </lineage>
</organism>
<dbReference type="SUPFAM" id="SSF53335">
    <property type="entry name" value="S-adenosyl-L-methionine-dependent methyltransferases"/>
    <property type="match status" value="1"/>
</dbReference>
<sequence length="258" mass="28305">MGSSDDAPQMAVRYLDTATAYDLWSEVYDTDNNFLQALDSIEMQSLLPKLVSALEQSLPKPWKVVDLGCGTGRNTVHIVTLPDVAEIFALDLSPKMLDIARKRLENNTTAVPSNKKITFQVYDALKPSNTATTATPPDDADAVISTLVVEHVPLKQYFSAAAGMLKTGGLVLLTNMHSEMGKISQAGFVDPKTGEKIRPQSYAHTIDDVAAVARENGFEVAQEVEERMVTEENHTMLGPRAKKWIGVKVWYGGILRKV</sequence>
<keyword evidence="3" id="KW-0489">Methyltransferase</keyword>
<evidence type="ECO:0000313" key="4">
    <source>
        <dbReference type="Proteomes" id="UP001283341"/>
    </source>
</evidence>
<evidence type="ECO:0000259" key="2">
    <source>
        <dbReference type="Pfam" id="PF13649"/>
    </source>
</evidence>
<gene>
    <name evidence="3" type="ORF">B0H66DRAFT_547423</name>
</gene>
<evidence type="ECO:0000256" key="1">
    <source>
        <dbReference type="ARBA" id="ARBA00022679"/>
    </source>
</evidence>
<reference evidence="3" key="1">
    <citation type="journal article" date="2023" name="Mol. Phylogenet. Evol.">
        <title>Genome-scale phylogeny and comparative genomics of the fungal order Sordariales.</title>
        <authorList>
            <person name="Hensen N."/>
            <person name="Bonometti L."/>
            <person name="Westerberg I."/>
            <person name="Brannstrom I.O."/>
            <person name="Guillou S."/>
            <person name="Cros-Aarteil S."/>
            <person name="Calhoun S."/>
            <person name="Haridas S."/>
            <person name="Kuo A."/>
            <person name="Mondo S."/>
            <person name="Pangilinan J."/>
            <person name="Riley R."/>
            <person name="LaButti K."/>
            <person name="Andreopoulos B."/>
            <person name="Lipzen A."/>
            <person name="Chen C."/>
            <person name="Yan M."/>
            <person name="Daum C."/>
            <person name="Ng V."/>
            <person name="Clum A."/>
            <person name="Steindorff A."/>
            <person name="Ohm R.A."/>
            <person name="Martin F."/>
            <person name="Silar P."/>
            <person name="Natvig D.O."/>
            <person name="Lalanne C."/>
            <person name="Gautier V."/>
            <person name="Ament-Velasquez S.L."/>
            <person name="Kruys A."/>
            <person name="Hutchinson M.I."/>
            <person name="Powell A.J."/>
            <person name="Barry K."/>
            <person name="Miller A.N."/>
            <person name="Grigoriev I.V."/>
            <person name="Debuchy R."/>
            <person name="Gladieux P."/>
            <person name="Hiltunen Thoren M."/>
            <person name="Johannesson H."/>
        </authorList>
    </citation>
    <scope>NUCLEOTIDE SEQUENCE</scope>
    <source>
        <strain evidence="3">CBS 118394</strain>
    </source>
</reference>
<name>A0AAE0MBN2_9PEZI</name>
<reference evidence="3" key="2">
    <citation type="submission" date="2023-06" db="EMBL/GenBank/DDBJ databases">
        <authorList>
            <consortium name="Lawrence Berkeley National Laboratory"/>
            <person name="Haridas S."/>
            <person name="Hensen N."/>
            <person name="Bonometti L."/>
            <person name="Westerberg I."/>
            <person name="Brannstrom I.O."/>
            <person name="Guillou S."/>
            <person name="Cros-Aarteil S."/>
            <person name="Calhoun S."/>
            <person name="Kuo A."/>
            <person name="Mondo S."/>
            <person name="Pangilinan J."/>
            <person name="Riley R."/>
            <person name="Labutti K."/>
            <person name="Andreopoulos B."/>
            <person name="Lipzen A."/>
            <person name="Chen C."/>
            <person name="Yanf M."/>
            <person name="Daum C."/>
            <person name="Ng V."/>
            <person name="Clum A."/>
            <person name="Steindorff A."/>
            <person name="Ohm R."/>
            <person name="Martin F."/>
            <person name="Silar P."/>
            <person name="Natvig D."/>
            <person name="Lalanne C."/>
            <person name="Gautier V."/>
            <person name="Ament-Velasquez S.L."/>
            <person name="Kruys A."/>
            <person name="Hutchinson M.I."/>
            <person name="Powell A.J."/>
            <person name="Barry K."/>
            <person name="Miller A.N."/>
            <person name="Grigoriev I.V."/>
            <person name="Debuchy R."/>
            <person name="Gladieux P."/>
            <person name="Thoren M.H."/>
            <person name="Johannesson H."/>
        </authorList>
    </citation>
    <scope>NUCLEOTIDE SEQUENCE</scope>
    <source>
        <strain evidence="3">CBS 118394</strain>
    </source>
</reference>
<protein>
    <submittedName>
        <fullName evidence="3">Methyltransferase</fullName>
    </submittedName>
</protein>
<dbReference type="GO" id="GO:0008168">
    <property type="term" value="F:methyltransferase activity"/>
    <property type="evidence" value="ECO:0007669"/>
    <property type="project" value="UniProtKB-KW"/>
</dbReference>
<dbReference type="Proteomes" id="UP001283341">
    <property type="component" value="Unassembled WGS sequence"/>
</dbReference>
<dbReference type="PANTHER" id="PTHR43861">
    <property type="entry name" value="TRANS-ACONITATE 2-METHYLTRANSFERASE-RELATED"/>
    <property type="match status" value="1"/>
</dbReference>
<dbReference type="EMBL" id="JAUEDM010000002">
    <property type="protein sequence ID" value="KAK3325129.1"/>
    <property type="molecule type" value="Genomic_DNA"/>
</dbReference>
<accession>A0AAE0MBN2</accession>
<keyword evidence="4" id="KW-1185">Reference proteome</keyword>
<dbReference type="InterPro" id="IPR029063">
    <property type="entry name" value="SAM-dependent_MTases_sf"/>
</dbReference>
<dbReference type="InterPro" id="IPR041698">
    <property type="entry name" value="Methyltransf_25"/>
</dbReference>
<dbReference type="GO" id="GO:0032259">
    <property type="term" value="P:methylation"/>
    <property type="evidence" value="ECO:0007669"/>
    <property type="project" value="UniProtKB-KW"/>
</dbReference>
<dbReference type="Gene3D" id="3.40.50.150">
    <property type="entry name" value="Vaccinia Virus protein VP39"/>
    <property type="match status" value="1"/>
</dbReference>
<feature type="domain" description="Methyltransferase" evidence="2">
    <location>
        <begin position="64"/>
        <end position="169"/>
    </location>
</feature>
<keyword evidence="1" id="KW-0808">Transferase</keyword>
<evidence type="ECO:0000313" key="3">
    <source>
        <dbReference type="EMBL" id="KAK3325129.1"/>
    </source>
</evidence>
<dbReference type="Pfam" id="PF13649">
    <property type="entry name" value="Methyltransf_25"/>
    <property type="match status" value="1"/>
</dbReference>
<dbReference type="CDD" id="cd02440">
    <property type="entry name" value="AdoMet_MTases"/>
    <property type="match status" value="1"/>
</dbReference>